<organism evidence="1 2">
    <name type="scientific">Melia azedarach</name>
    <name type="common">Chinaberry tree</name>
    <dbReference type="NCBI Taxonomy" id="155640"/>
    <lineage>
        <taxon>Eukaryota</taxon>
        <taxon>Viridiplantae</taxon>
        <taxon>Streptophyta</taxon>
        <taxon>Embryophyta</taxon>
        <taxon>Tracheophyta</taxon>
        <taxon>Spermatophyta</taxon>
        <taxon>Magnoliopsida</taxon>
        <taxon>eudicotyledons</taxon>
        <taxon>Gunneridae</taxon>
        <taxon>Pentapetalae</taxon>
        <taxon>rosids</taxon>
        <taxon>malvids</taxon>
        <taxon>Sapindales</taxon>
        <taxon>Meliaceae</taxon>
        <taxon>Melia</taxon>
    </lineage>
</organism>
<dbReference type="EMBL" id="CM051397">
    <property type="protein sequence ID" value="KAJ4721489.1"/>
    <property type="molecule type" value="Genomic_DNA"/>
</dbReference>
<sequence length="453" mass="51758">MDSSKDLQFLKNKTILVTGAAGFLAKVFVEKILRIQPNVKKLYLLIRAEDTKSATQRMFHEVVETELFRVLRDTWGENLEPFLTKKMEAIPGDVSYENLGVKDFSLREVMWSEIELVVNVAATTRFDERYDVAFSTNTMGAFNVLSFAKKCMNIKMLLHVSTAYVCGERSGIIPENLFDYMETPIETSNKLDITEEKKLIEHKLKELEAANGSETTITSTMKNVGIKRARLYGWPNTYAFTKAMGEMVLGHYKENIPIIIIRPTVITSTYQEPFSGWIEGLRTIDSPIIGYGKGKFKFLLANPRTVLDLVPVDMVVNSMMIAMMENAKQECCSQIIYQIGSSMRNPVKLSDIVKYSARYFATSPYINKDGKPIKVSKSFLILNSSTAFRTYMTIRYLLPLKGLKLVNSIFPQVLKKVNFTDMNRKIKFVMQLVELYKPLCYSRECLMTQTLRS</sequence>
<comment type="caution">
    <text evidence="1">The sequence shown here is derived from an EMBL/GenBank/DDBJ whole genome shotgun (WGS) entry which is preliminary data.</text>
</comment>
<evidence type="ECO:0000313" key="2">
    <source>
        <dbReference type="Proteomes" id="UP001164539"/>
    </source>
</evidence>
<proteinExistence type="predicted"/>
<gene>
    <name evidence="1" type="ORF">OWV82_009169</name>
</gene>
<name>A0ACC1YEA8_MELAZ</name>
<reference evidence="1 2" key="1">
    <citation type="journal article" date="2023" name="Science">
        <title>Complex scaffold remodeling in plant triterpene biosynthesis.</title>
        <authorList>
            <person name="De La Pena R."/>
            <person name="Hodgson H."/>
            <person name="Liu J.C."/>
            <person name="Stephenson M.J."/>
            <person name="Martin A.C."/>
            <person name="Owen C."/>
            <person name="Harkess A."/>
            <person name="Leebens-Mack J."/>
            <person name="Jimenez L.E."/>
            <person name="Osbourn A."/>
            <person name="Sattely E.S."/>
        </authorList>
    </citation>
    <scope>NUCLEOTIDE SEQUENCE [LARGE SCALE GENOMIC DNA]</scope>
    <source>
        <strain evidence="2">cv. JPN11</strain>
        <tissue evidence="1">Leaf</tissue>
    </source>
</reference>
<protein>
    <submittedName>
        <fullName evidence="1">Fatty acyl-CoA reductase</fullName>
    </submittedName>
</protein>
<dbReference type="Proteomes" id="UP001164539">
    <property type="component" value="Chromosome 4"/>
</dbReference>
<accession>A0ACC1YEA8</accession>
<keyword evidence="2" id="KW-1185">Reference proteome</keyword>
<evidence type="ECO:0000313" key="1">
    <source>
        <dbReference type="EMBL" id="KAJ4721489.1"/>
    </source>
</evidence>